<accession>A0A9J6FIT8</accession>
<evidence type="ECO:0000313" key="1">
    <source>
        <dbReference type="EMBL" id="KAH9362352.1"/>
    </source>
</evidence>
<protein>
    <submittedName>
        <fullName evidence="1">Uncharacterized protein</fullName>
    </submittedName>
</protein>
<name>A0A9J6FIT8_HAELO</name>
<dbReference type="AlphaFoldDB" id="A0A9J6FIT8"/>
<gene>
    <name evidence="1" type="ORF">HPB48_018004</name>
</gene>
<organism evidence="1 2">
    <name type="scientific">Haemaphysalis longicornis</name>
    <name type="common">Bush tick</name>
    <dbReference type="NCBI Taxonomy" id="44386"/>
    <lineage>
        <taxon>Eukaryota</taxon>
        <taxon>Metazoa</taxon>
        <taxon>Ecdysozoa</taxon>
        <taxon>Arthropoda</taxon>
        <taxon>Chelicerata</taxon>
        <taxon>Arachnida</taxon>
        <taxon>Acari</taxon>
        <taxon>Parasitiformes</taxon>
        <taxon>Ixodida</taxon>
        <taxon>Ixodoidea</taxon>
        <taxon>Ixodidae</taxon>
        <taxon>Haemaphysalinae</taxon>
        <taxon>Haemaphysalis</taxon>
    </lineage>
</organism>
<dbReference type="Proteomes" id="UP000821853">
    <property type="component" value="Chromosome 1"/>
</dbReference>
<dbReference type="VEuPathDB" id="VectorBase:HLOH_059541"/>
<sequence>MHRRISNRHRGMNEDDLRRIRTTLPSRVIYIAPNVTLTKSDTEAIDRYIRKAVKKVLNIPMSTTTTKLLQLGISNSVSELVEGHLSSQRLRLTETPTGLALLQDLNISAPQTTDKKSLPQ</sequence>
<reference evidence="1 2" key="1">
    <citation type="journal article" date="2020" name="Cell">
        <title>Large-Scale Comparative Analyses of Tick Genomes Elucidate Their Genetic Diversity and Vector Capacities.</title>
        <authorList>
            <consortium name="Tick Genome and Microbiome Consortium (TIGMIC)"/>
            <person name="Jia N."/>
            <person name="Wang J."/>
            <person name="Shi W."/>
            <person name="Du L."/>
            <person name="Sun Y."/>
            <person name="Zhan W."/>
            <person name="Jiang J.F."/>
            <person name="Wang Q."/>
            <person name="Zhang B."/>
            <person name="Ji P."/>
            <person name="Bell-Sakyi L."/>
            <person name="Cui X.M."/>
            <person name="Yuan T.T."/>
            <person name="Jiang B.G."/>
            <person name="Yang W.F."/>
            <person name="Lam T.T."/>
            <person name="Chang Q.C."/>
            <person name="Ding S.J."/>
            <person name="Wang X.J."/>
            <person name="Zhu J.G."/>
            <person name="Ruan X.D."/>
            <person name="Zhao L."/>
            <person name="Wei J.T."/>
            <person name="Ye R.Z."/>
            <person name="Que T.C."/>
            <person name="Du C.H."/>
            <person name="Zhou Y.H."/>
            <person name="Cheng J.X."/>
            <person name="Dai P.F."/>
            <person name="Guo W.B."/>
            <person name="Han X.H."/>
            <person name="Huang E.J."/>
            <person name="Li L.F."/>
            <person name="Wei W."/>
            <person name="Gao Y.C."/>
            <person name="Liu J.Z."/>
            <person name="Shao H.Z."/>
            <person name="Wang X."/>
            <person name="Wang C.C."/>
            <person name="Yang T.C."/>
            <person name="Huo Q.B."/>
            <person name="Li W."/>
            <person name="Chen H.Y."/>
            <person name="Chen S.E."/>
            <person name="Zhou L.G."/>
            <person name="Ni X.B."/>
            <person name="Tian J.H."/>
            <person name="Sheng Y."/>
            <person name="Liu T."/>
            <person name="Pan Y.S."/>
            <person name="Xia L.Y."/>
            <person name="Li J."/>
            <person name="Zhao F."/>
            <person name="Cao W.C."/>
        </authorList>
    </citation>
    <scope>NUCLEOTIDE SEQUENCE [LARGE SCALE GENOMIC DNA]</scope>
    <source>
        <strain evidence="1">HaeL-2018</strain>
    </source>
</reference>
<dbReference type="OrthoDB" id="6491850at2759"/>
<comment type="caution">
    <text evidence="1">The sequence shown here is derived from an EMBL/GenBank/DDBJ whole genome shotgun (WGS) entry which is preliminary data.</text>
</comment>
<proteinExistence type="predicted"/>
<evidence type="ECO:0000313" key="2">
    <source>
        <dbReference type="Proteomes" id="UP000821853"/>
    </source>
</evidence>
<dbReference type="EMBL" id="JABSTR010000001">
    <property type="protein sequence ID" value="KAH9362352.1"/>
    <property type="molecule type" value="Genomic_DNA"/>
</dbReference>
<keyword evidence="2" id="KW-1185">Reference proteome</keyword>